<comment type="caution">
    <text evidence="2">The sequence shown here is derived from an EMBL/GenBank/DDBJ whole genome shotgun (WGS) entry which is preliminary data.</text>
</comment>
<protein>
    <submittedName>
        <fullName evidence="2">Uncharacterized protein</fullName>
    </submittedName>
</protein>
<dbReference type="Proteomes" id="UP000641514">
    <property type="component" value="Unassembled WGS sequence"/>
</dbReference>
<evidence type="ECO:0000313" key="2">
    <source>
        <dbReference type="EMBL" id="GGC77308.1"/>
    </source>
</evidence>
<keyword evidence="3" id="KW-1185">Reference proteome</keyword>
<feature type="compositionally biased region" description="Polar residues" evidence="1">
    <location>
        <begin position="35"/>
        <end position="44"/>
    </location>
</feature>
<evidence type="ECO:0000313" key="3">
    <source>
        <dbReference type="Proteomes" id="UP000641514"/>
    </source>
</evidence>
<organism evidence="2 3">
    <name type="scientific">Hoyosella rhizosphaerae</name>
    <dbReference type="NCBI Taxonomy" id="1755582"/>
    <lineage>
        <taxon>Bacteria</taxon>
        <taxon>Bacillati</taxon>
        <taxon>Actinomycetota</taxon>
        <taxon>Actinomycetes</taxon>
        <taxon>Mycobacteriales</taxon>
        <taxon>Hoyosellaceae</taxon>
        <taxon>Hoyosella</taxon>
    </lineage>
</organism>
<reference evidence="2" key="1">
    <citation type="journal article" date="2014" name="Int. J. Syst. Evol. Microbiol.">
        <title>Complete genome sequence of Corynebacterium casei LMG S-19264T (=DSM 44701T), isolated from a smear-ripened cheese.</title>
        <authorList>
            <consortium name="US DOE Joint Genome Institute (JGI-PGF)"/>
            <person name="Walter F."/>
            <person name="Albersmeier A."/>
            <person name="Kalinowski J."/>
            <person name="Ruckert C."/>
        </authorList>
    </citation>
    <scope>NUCLEOTIDE SEQUENCE</scope>
    <source>
        <strain evidence="2">CGMCC 1.15478</strain>
    </source>
</reference>
<gene>
    <name evidence="2" type="ORF">GCM10011410_33290</name>
</gene>
<evidence type="ECO:0000256" key="1">
    <source>
        <dbReference type="SAM" id="MobiDB-lite"/>
    </source>
</evidence>
<reference evidence="2" key="2">
    <citation type="submission" date="2020-09" db="EMBL/GenBank/DDBJ databases">
        <authorList>
            <person name="Sun Q."/>
            <person name="Zhou Y."/>
        </authorList>
    </citation>
    <scope>NUCLEOTIDE SEQUENCE</scope>
    <source>
        <strain evidence="2">CGMCC 1.15478</strain>
    </source>
</reference>
<dbReference type="EMBL" id="BMJH01000006">
    <property type="protein sequence ID" value="GGC77308.1"/>
    <property type="molecule type" value="Genomic_DNA"/>
</dbReference>
<feature type="region of interest" description="Disordered" evidence="1">
    <location>
        <begin position="19"/>
        <end position="44"/>
    </location>
</feature>
<proteinExistence type="predicted"/>
<name>A0A916ULM8_9ACTN</name>
<accession>A0A916ULM8</accession>
<sequence>MKKEAAPLNFHRHLPVRMARAAESAHTENHGQAPASVTTSNTSTEVFRSGLKRYGLSDETIELLAVALDTMRDDRAKPQLVAMRLRSMLSQLMTDDCTDIPEHTAPRSDALSRVVIQIFEERTCGTTRVKQSPEVKPDNVVSWRTAASM</sequence>
<dbReference type="AlphaFoldDB" id="A0A916ULM8"/>